<sequence>MPPEEVLNGFNDVLVIKDAYSWEKSKILSFMRHVVMNPHLYDIDYDERPAIQKLVHEVYKLCPPDGTSFAGPHMEPYQPTKRILNPEWAVSLEPTSKFIIDPVIYKDVPFSGLFDLLGAFLSIKAAPISATASNFYLPLVGMFDMWCSALCKPWPIMVNCTWVDRGEGKGNFFLGASCAGYKTRHNPSDTGTWGSVVRESRWNLINDDTMRGRGYSMYDCPQTRAGRGICVLASVTKQESCNDCRENSTPPNYESQSYANTVECQSKVLSTLFKIRGGVVVGPRGPLDLVLKLDSNRKFNS</sequence>
<protein>
    <submittedName>
        <fullName evidence="1">Uncharacterized protein</fullName>
    </submittedName>
</protein>
<accession>A0A2I1D6J4</accession>
<proteinExistence type="predicted"/>
<evidence type="ECO:0000313" key="1">
    <source>
        <dbReference type="EMBL" id="PKY05502.1"/>
    </source>
</evidence>
<comment type="caution">
    <text evidence="1">The sequence shown here is derived from an EMBL/GenBank/DDBJ whole genome shotgun (WGS) entry which is preliminary data.</text>
</comment>
<reference evidence="1" key="1">
    <citation type="submission" date="2016-12" db="EMBL/GenBank/DDBJ databases">
        <title>The genomes of Aspergillus section Nigri reveals drivers in fungal speciation.</title>
        <authorList>
            <consortium name="DOE Joint Genome Institute"/>
            <person name="Vesth T.C."/>
            <person name="Nybo J."/>
            <person name="Theobald S."/>
            <person name="Brandl J."/>
            <person name="Frisvad J.C."/>
            <person name="Nielsen K.F."/>
            <person name="Lyhne E.K."/>
            <person name="Kogle M.E."/>
            <person name="Kuo A."/>
            <person name="Riley R."/>
            <person name="Clum A."/>
            <person name="Nolan M."/>
            <person name="Lipzen A."/>
            <person name="Salamov A."/>
            <person name="Henrissat B."/>
            <person name="Wiebenga A."/>
            <person name="De vries R.P."/>
            <person name="Grigoriev I.V."/>
            <person name="Mortensen U.H."/>
            <person name="Andersen M.R."/>
            <person name="Baker S.E."/>
        </authorList>
    </citation>
    <scope>NUCLEOTIDE SEQUENCE</scope>
    <source>
        <strain evidence="1">IBT 28561</strain>
    </source>
</reference>
<evidence type="ECO:0000313" key="2">
    <source>
        <dbReference type="Proteomes" id="UP000234254"/>
    </source>
</evidence>
<dbReference type="RefSeq" id="XP_024694096.1">
    <property type="nucleotide sequence ID" value="XM_024835867.1"/>
</dbReference>
<gene>
    <name evidence="1" type="ORF">P168DRAFT_280430</name>
</gene>
<keyword evidence="2" id="KW-1185">Reference proteome</keyword>
<dbReference type="Proteomes" id="UP000234254">
    <property type="component" value="Unassembled WGS sequence"/>
</dbReference>
<dbReference type="GeneID" id="36543391"/>
<name>A0A2I1D6J4_ASPC2</name>
<dbReference type="EMBL" id="MSFM01000004">
    <property type="protein sequence ID" value="PKY05502.1"/>
    <property type="molecule type" value="Genomic_DNA"/>
</dbReference>
<dbReference type="OrthoDB" id="5350472at2759"/>
<dbReference type="VEuPathDB" id="FungiDB:P168DRAFT_280430"/>
<dbReference type="AlphaFoldDB" id="A0A2I1D6J4"/>
<organism evidence="1 2">
    <name type="scientific">Aspergillus campestris (strain IBT 28561)</name>
    <dbReference type="NCBI Taxonomy" id="1392248"/>
    <lineage>
        <taxon>Eukaryota</taxon>
        <taxon>Fungi</taxon>
        <taxon>Dikarya</taxon>
        <taxon>Ascomycota</taxon>
        <taxon>Pezizomycotina</taxon>
        <taxon>Eurotiomycetes</taxon>
        <taxon>Eurotiomycetidae</taxon>
        <taxon>Eurotiales</taxon>
        <taxon>Aspergillaceae</taxon>
        <taxon>Aspergillus</taxon>
        <taxon>Aspergillus subgen. Circumdati</taxon>
    </lineage>
</organism>